<dbReference type="PANTHER" id="PTHR11843">
    <property type="entry name" value="40S RIBOSOMAL PROTEIN S12"/>
    <property type="match status" value="1"/>
</dbReference>
<evidence type="ECO:0000256" key="3">
    <source>
        <dbReference type="ARBA" id="ARBA00022980"/>
    </source>
</evidence>
<keyword evidence="4 6" id="KW-0539">Nucleus</keyword>
<comment type="similarity">
    <text evidence="2 6">Belongs to the eukaryotic ribosomal protein eL8 family.</text>
</comment>
<dbReference type="Proteomes" id="UP001497392">
    <property type="component" value="Unassembled WGS sequence"/>
</dbReference>
<dbReference type="Pfam" id="PF01248">
    <property type="entry name" value="Ribosomal_L7Ae"/>
    <property type="match status" value="1"/>
</dbReference>
<accession>A0ABP1FYL2</accession>
<evidence type="ECO:0000256" key="1">
    <source>
        <dbReference type="ARBA" id="ARBA00004604"/>
    </source>
</evidence>
<comment type="function">
    <text evidence="6">Required for ribosome biogenesis. Part of a complex which catalyzes pseudouridylation of rRNA. This involves the isomerization of uridine such that the ribose is subsequently attached to C5, instead of the normal N1. Pseudouridine ('psi') residues may serve to stabilize the conformation of rRNAs.</text>
</comment>
<keyword evidence="6" id="KW-0694">RNA-binding</keyword>
<dbReference type="InterPro" id="IPR004038">
    <property type="entry name" value="Ribosomal_eL8/eL30/eS12/Gad45"/>
</dbReference>
<protein>
    <recommendedName>
        <fullName evidence="6">H/ACA ribonucleoprotein complex subunit 2</fullName>
    </recommendedName>
    <alternativeName>
        <fullName evidence="6">Nucleolar protein family A member 2</fullName>
    </alternativeName>
</protein>
<evidence type="ECO:0000256" key="6">
    <source>
        <dbReference type="RuleBase" id="RU366039"/>
    </source>
</evidence>
<dbReference type="InterPro" id="IPR018492">
    <property type="entry name" value="Ribosomal_eL8/Nhp2"/>
</dbReference>
<dbReference type="PROSITE" id="PS01082">
    <property type="entry name" value="RIBOSOMAL_L7AE"/>
    <property type="match status" value="1"/>
</dbReference>
<evidence type="ECO:0000256" key="2">
    <source>
        <dbReference type="ARBA" id="ARBA00007337"/>
    </source>
</evidence>
<reference evidence="9 10" key="1">
    <citation type="submission" date="2024-06" db="EMBL/GenBank/DDBJ databases">
        <authorList>
            <person name="Kraege A."/>
            <person name="Thomma B."/>
        </authorList>
    </citation>
    <scope>NUCLEOTIDE SEQUENCE [LARGE SCALE GENOMIC DNA]</scope>
</reference>
<keyword evidence="3" id="KW-0689">Ribosomal protein</keyword>
<dbReference type="SUPFAM" id="SSF55315">
    <property type="entry name" value="L30e-like"/>
    <property type="match status" value="1"/>
</dbReference>
<gene>
    <name evidence="9" type="primary">g7735</name>
    <name evidence="9" type="ORF">VP750_LOCUS6622</name>
</gene>
<keyword evidence="5 6" id="KW-0687">Ribonucleoprotein</keyword>
<evidence type="ECO:0000313" key="10">
    <source>
        <dbReference type="Proteomes" id="UP001497392"/>
    </source>
</evidence>
<evidence type="ECO:0000313" key="9">
    <source>
        <dbReference type="EMBL" id="CAL5224963.1"/>
    </source>
</evidence>
<proteinExistence type="inferred from homology"/>
<dbReference type="InterPro" id="IPR004037">
    <property type="entry name" value="Ribosomal_eL8-like_CS"/>
</dbReference>
<keyword evidence="10" id="KW-1185">Reference proteome</keyword>
<comment type="caution">
    <text evidence="9">The sequence shown here is derived from an EMBL/GenBank/DDBJ whole genome shotgun (WGS) entry which is preliminary data.</text>
</comment>
<feature type="domain" description="Ribosomal protein eL8/eL30/eS12/Gadd45" evidence="8">
    <location>
        <begin position="160"/>
        <end position="244"/>
    </location>
</feature>
<evidence type="ECO:0000256" key="4">
    <source>
        <dbReference type="ARBA" id="ARBA00023242"/>
    </source>
</evidence>
<dbReference type="Gene3D" id="3.30.1330.30">
    <property type="match status" value="1"/>
</dbReference>
<dbReference type="EMBL" id="CAXHTA020000012">
    <property type="protein sequence ID" value="CAL5224963.1"/>
    <property type="molecule type" value="Genomic_DNA"/>
</dbReference>
<dbReference type="PRINTS" id="PR00883">
    <property type="entry name" value="NUCLEARHMG"/>
</dbReference>
<comment type="subcellular location">
    <subcellularLocation>
        <location evidence="1 6">Nucleus</location>
        <location evidence="1 6">Nucleolus</location>
    </subcellularLocation>
</comment>
<feature type="region of interest" description="Disordered" evidence="7">
    <location>
        <begin position="1"/>
        <end position="106"/>
    </location>
</feature>
<evidence type="ECO:0000259" key="8">
    <source>
        <dbReference type="Pfam" id="PF01248"/>
    </source>
</evidence>
<sequence length="281" mass="30480">MVKADKPKKEKRAAEAAADGPEKKIKKSKKEKKELPEEEADTALNGTAEPTADVAMEEPVSEKKKKKKRKSEADEAAEAAPSEPPSTGKKKKKKADAEQTAAVPIAEAPVEGTVIVTAEDEDVEEAENDEDAVPKEVVKKTGPFLIPIADPLADEKMTKKVLKLAKKASKRKQTKRGTKEVVKGIRKGLKGICILAGDISPIDVITHIPVLCEENQIPYIYVPSKEALGAAGLTKRPTSILMVLPKPLKGAVDDNEAKEFAESYEAVRAKIASIEPLYMRR</sequence>
<organism evidence="9 10">
    <name type="scientific">Coccomyxa viridis</name>
    <dbReference type="NCBI Taxonomy" id="1274662"/>
    <lineage>
        <taxon>Eukaryota</taxon>
        <taxon>Viridiplantae</taxon>
        <taxon>Chlorophyta</taxon>
        <taxon>core chlorophytes</taxon>
        <taxon>Trebouxiophyceae</taxon>
        <taxon>Trebouxiophyceae incertae sedis</taxon>
        <taxon>Coccomyxaceae</taxon>
        <taxon>Coccomyxa</taxon>
    </lineage>
</organism>
<comment type="function">
    <text evidence="6">Common component of the spliceosome and rRNA processing machinery.</text>
</comment>
<name>A0ABP1FYL2_9CHLO</name>
<dbReference type="InterPro" id="IPR002415">
    <property type="entry name" value="H/ACA_rnp_Nhp2-like"/>
</dbReference>
<dbReference type="PRINTS" id="PR00881">
    <property type="entry name" value="L7ARS6FAMILY"/>
</dbReference>
<evidence type="ECO:0000256" key="7">
    <source>
        <dbReference type="SAM" id="MobiDB-lite"/>
    </source>
</evidence>
<dbReference type="InterPro" id="IPR029064">
    <property type="entry name" value="Ribosomal_eL30-like_sf"/>
</dbReference>
<feature type="compositionally biased region" description="Basic and acidic residues" evidence="7">
    <location>
        <begin position="1"/>
        <end position="14"/>
    </location>
</feature>
<evidence type="ECO:0000256" key="5">
    <source>
        <dbReference type="ARBA" id="ARBA00023274"/>
    </source>
</evidence>